<name>A0A9P4QRY1_9PLEO</name>
<sequence length="407" mass="46256">MLVFPDSDSENDGSQHDRLGTLPDDLLMHILEALGRMSKHDLCNVSVLNKRYHRLSDAVLYKSVLFHSPELHLVFSDSLSRRPRRGSAIQEVQLVYPSSELSQLALDAPVHNSHYRPSSFDTLSRTLSIMSNLEKLDIAVPDVLLHGIGSLFNGPFDLACLKWCSLFYQAPNDAYWNLRENIHIFAHPTLETLIIRRAKLDDQGFNILERPHQTALKKLHLIECDINDDGLSDVLEFPEALEEFVMTQMEEPSPELEETSDNFADYVVAVKSQAHSLKSFTIDSPTLSCRRPLRMREFEALVVLRMNWDYQLFGKSSKKPRLHSVGPPPQLETLEFFSGVGTDEELTDLFLLLIETKDVVAKEWKTLITVEEENYVPKPIKEACKEHGLQLDIIGAFDPDEDDSGSE</sequence>
<dbReference type="Gene3D" id="3.80.10.10">
    <property type="entry name" value="Ribonuclease Inhibitor"/>
    <property type="match status" value="1"/>
</dbReference>
<dbReference type="InterPro" id="IPR032675">
    <property type="entry name" value="LRR_dom_sf"/>
</dbReference>
<dbReference type="Proteomes" id="UP000799444">
    <property type="component" value="Unassembled WGS sequence"/>
</dbReference>
<evidence type="ECO:0008006" key="3">
    <source>
        <dbReference type="Google" id="ProtNLM"/>
    </source>
</evidence>
<dbReference type="SUPFAM" id="SSF81383">
    <property type="entry name" value="F-box domain"/>
    <property type="match status" value="1"/>
</dbReference>
<evidence type="ECO:0000313" key="2">
    <source>
        <dbReference type="Proteomes" id="UP000799444"/>
    </source>
</evidence>
<dbReference type="EMBL" id="ML996233">
    <property type="protein sequence ID" value="KAF2729831.1"/>
    <property type="molecule type" value="Genomic_DNA"/>
</dbReference>
<proteinExistence type="predicted"/>
<accession>A0A9P4QRY1</accession>
<evidence type="ECO:0000313" key="1">
    <source>
        <dbReference type="EMBL" id="KAF2729831.1"/>
    </source>
</evidence>
<comment type="caution">
    <text evidence="1">The sequence shown here is derived from an EMBL/GenBank/DDBJ whole genome shotgun (WGS) entry which is preliminary data.</text>
</comment>
<protein>
    <recommendedName>
        <fullName evidence="3">F-box domain-containing protein</fullName>
    </recommendedName>
</protein>
<reference evidence="1" key="1">
    <citation type="journal article" date="2020" name="Stud. Mycol.">
        <title>101 Dothideomycetes genomes: a test case for predicting lifestyles and emergence of pathogens.</title>
        <authorList>
            <person name="Haridas S."/>
            <person name="Albert R."/>
            <person name="Binder M."/>
            <person name="Bloem J."/>
            <person name="Labutti K."/>
            <person name="Salamov A."/>
            <person name="Andreopoulos B."/>
            <person name="Baker S."/>
            <person name="Barry K."/>
            <person name="Bills G."/>
            <person name="Bluhm B."/>
            <person name="Cannon C."/>
            <person name="Castanera R."/>
            <person name="Culley D."/>
            <person name="Daum C."/>
            <person name="Ezra D."/>
            <person name="Gonzalez J."/>
            <person name="Henrissat B."/>
            <person name="Kuo A."/>
            <person name="Liang C."/>
            <person name="Lipzen A."/>
            <person name="Lutzoni F."/>
            <person name="Magnuson J."/>
            <person name="Mondo S."/>
            <person name="Nolan M."/>
            <person name="Ohm R."/>
            <person name="Pangilinan J."/>
            <person name="Park H.-J."/>
            <person name="Ramirez L."/>
            <person name="Alfaro M."/>
            <person name="Sun H."/>
            <person name="Tritt A."/>
            <person name="Yoshinaga Y."/>
            <person name="Zwiers L.-H."/>
            <person name="Turgeon B."/>
            <person name="Goodwin S."/>
            <person name="Spatafora J."/>
            <person name="Crous P."/>
            <person name="Grigoriev I."/>
        </authorList>
    </citation>
    <scope>NUCLEOTIDE SEQUENCE</scope>
    <source>
        <strain evidence="1">CBS 125425</strain>
    </source>
</reference>
<gene>
    <name evidence="1" type="ORF">EJ04DRAFT_515632</name>
</gene>
<dbReference type="SUPFAM" id="SSF52047">
    <property type="entry name" value="RNI-like"/>
    <property type="match status" value="1"/>
</dbReference>
<dbReference type="InterPro" id="IPR036047">
    <property type="entry name" value="F-box-like_dom_sf"/>
</dbReference>
<keyword evidence="2" id="KW-1185">Reference proteome</keyword>
<dbReference type="OrthoDB" id="2522477at2759"/>
<dbReference type="AlphaFoldDB" id="A0A9P4QRY1"/>
<organism evidence="1 2">
    <name type="scientific">Polyplosphaeria fusca</name>
    <dbReference type="NCBI Taxonomy" id="682080"/>
    <lineage>
        <taxon>Eukaryota</taxon>
        <taxon>Fungi</taxon>
        <taxon>Dikarya</taxon>
        <taxon>Ascomycota</taxon>
        <taxon>Pezizomycotina</taxon>
        <taxon>Dothideomycetes</taxon>
        <taxon>Pleosporomycetidae</taxon>
        <taxon>Pleosporales</taxon>
        <taxon>Tetraplosphaeriaceae</taxon>
        <taxon>Polyplosphaeria</taxon>
    </lineage>
</organism>